<feature type="coiled-coil region" evidence="1">
    <location>
        <begin position="609"/>
        <end position="685"/>
    </location>
</feature>
<feature type="coiled-coil region" evidence="1">
    <location>
        <begin position="513"/>
        <end position="540"/>
    </location>
</feature>
<evidence type="ECO:0000313" key="5">
    <source>
        <dbReference type="Proteomes" id="UP000800035"/>
    </source>
</evidence>
<feature type="coiled-coil region" evidence="1">
    <location>
        <begin position="771"/>
        <end position="904"/>
    </location>
</feature>
<feature type="coiled-coil region" evidence="1">
    <location>
        <begin position="956"/>
        <end position="1018"/>
    </location>
</feature>
<dbReference type="EMBL" id="ML976992">
    <property type="protein sequence ID" value="KAF1956225.1"/>
    <property type="molecule type" value="Genomic_DNA"/>
</dbReference>
<keyword evidence="1" id="KW-0175">Coiled coil</keyword>
<feature type="compositionally biased region" description="Low complexity" evidence="2">
    <location>
        <begin position="565"/>
        <end position="579"/>
    </location>
</feature>
<feature type="compositionally biased region" description="Polar residues" evidence="2">
    <location>
        <begin position="237"/>
        <end position="260"/>
    </location>
</feature>
<feature type="compositionally biased region" description="Low complexity" evidence="2">
    <location>
        <begin position="359"/>
        <end position="368"/>
    </location>
</feature>
<sequence>MASQASASASASASVPPSTSDPLPRTKPPFLSSLKIFQTPPRRPLPPDSPLVARYSQAQSNSGARPARHRDSKTDNRQSSQDSRRSNAVPSPPLTDEEVFVVRNLDDDPHGLTPATATAPRFPFNPRKSSLSYSNPTRTSAGAPRHDRSNSSFQAHRQSRIEELKGSVKGSQHVRSPTMPNMPLYTSEPHQPNLRLKLDGVTEDFIEDIYETEEDREEEVRAPKPAGGFGSFFGWNASKQNNGAVSPTTPISDSPLSPSASPRYGKQSRMPAKTKPSGLDIPVANSLTQQSYFNIPGTPLLSSSPQMNAHVEELERELREVSSELAASIRREMELEDEVERWKAESSSAMSVDNRRTSDYYSDSGTSSVRFPIGDAESKLEEVEMLRRKAEQERAQLKVNMAERLQEELRRRRDLEEQLQQLEDQVGGPTGKSAGGHTVKELETSLEDARRRLAEERQVKENFEDLLTALRDELEKHRNERDNLRDEIVPQLKARLEGLETEAADTQGLMYETTRMQQEIQQLRAENQTLQNARRVQQDMGQQQLRFPAIAEDGISAIPEKPRIGLSRSSSLARSSGFSKRGSLQRSASVKDKSGAESPRDGPITGNPVKELEEQRDALHKALKHLLKRQELQQKDFEKRIKELEVERDNALNLTPRRTAFHKEVSTLRTEMNSLRRRADEALEQKWQCENGLRGLRMDLDRAQQETTSLRDLLKDNDINIPEIRIEDQSLSLDKSYRELRTTHALSLARIKQMESDDSLGAVGVEAAKTLDLLKRSISDAEAERNFAQKEAEQYRQQARALQRSELQHLGKEQKLSSELLAAASRMDELSDKIQQQLESNTALRKRLTEAVSRGEQEQAKSTGTIIELERRLKTAEDKVMMAQQSSEEAITRHEEEVKILKESHNSHLRRVKAGLLSPGAFSPRMPSSPVFAQRSPRLDQTTSGPAMSMAEATRTELLEKRVEELEKALRDADREMEEVVGRMNMAQIEVADLQFQKDEAMRNTRRLQAEILAEREKVKALMLQNETSNNA</sequence>
<proteinExistence type="predicted"/>
<accession>A0A6A5TUC2</accession>
<dbReference type="AlphaFoldDB" id="A0A6A5TUC2"/>
<feature type="region of interest" description="Disordered" evidence="2">
    <location>
        <begin position="341"/>
        <end position="373"/>
    </location>
</feature>
<dbReference type="OrthoDB" id="5395440at2759"/>
<feature type="region of interest" description="Disordered" evidence="2">
    <location>
        <begin position="561"/>
        <end position="608"/>
    </location>
</feature>
<evidence type="ECO:0000259" key="3">
    <source>
        <dbReference type="Pfam" id="PF24554"/>
    </source>
</evidence>
<gene>
    <name evidence="4" type="ORF">CC80DRAFT_71389</name>
</gene>
<feature type="region of interest" description="Disordered" evidence="2">
    <location>
        <begin position="920"/>
        <end position="949"/>
    </location>
</feature>
<feature type="compositionally biased region" description="Basic and acidic residues" evidence="2">
    <location>
        <begin position="589"/>
        <end position="600"/>
    </location>
</feature>
<protein>
    <recommendedName>
        <fullName evidence="3">DUF7603 domain-containing protein</fullName>
    </recommendedName>
</protein>
<feature type="compositionally biased region" description="Polar residues" evidence="2">
    <location>
        <begin position="127"/>
        <end position="140"/>
    </location>
</feature>
<evidence type="ECO:0000256" key="1">
    <source>
        <dbReference type="SAM" id="Coils"/>
    </source>
</evidence>
<dbReference type="Proteomes" id="UP000800035">
    <property type="component" value="Unassembled WGS sequence"/>
</dbReference>
<evidence type="ECO:0000313" key="4">
    <source>
        <dbReference type="EMBL" id="KAF1956225.1"/>
    </source>
</evidence>
<feature type="compositionally biased region" description="Polar residues" evidence="2">
    <location>
        <begin position="169"/>
        <end position="179"/>
    </location>
</feature>
<feature type="coiled-coil region" evidence="1">
    <location>
        <begin position="373"/>
        <end position="487"/>
    </location>
</feature>
<name>A0A6A5TUC2_9PLEO</name>
<feature type="compositionally biased region" description="Low complexity" evidence="2">
    <location>
        <begin position="1"/>
        <end position="14"/>
    </location>
</feature>
<feature type="region of interest" description="Disordered" evidence="2">
    <location>
        <begin position="231"/>
        <end position="279"/>
    </location>
</feature>
<evidence type="ECO:0000256" key="2">
    <source>
        <dbReference type="SAM" id="MobiDB-lite"/>
    </source>
</evidence>
<keyword evidence="5" id="KW-1185">Reference proteome</keyword>
<feature type="domain" description="DUF7603" evidence="3">
    <location>
        <begin position="770"/>
        <end position="878"/>
    </location>
</feature>
<reference evidence="4" key="1">
    <citation type="journal article" date="2020" name="Stud. Mycol.">
        <title>101 Dothideomycetes genomes: a test case for predicting lifestyles and emergence of pathogens.</title>
        <authorList>
            <person name="Haridas S."/>
            <person name="Albert R."/>
            <person name="Binder M."/>
            <person name="Bloem J."/>
            <person name="Labutti K."/>
            <person name="Salamov A."/>
            <person name="Andreopoulos B."/>
            <person name="Baker S."/>
            <person name="Barry K."/>
            <person name="Bills G."/>
            <person name="Bluhm B."/>
            <person name="Cannon C."/>
            <person name="Castanera R."/>
            <person name="Culley D."/>
            <person name="Daum C."/>
            <person name="Ezra D."/>
            <person name="Gonzalez J."/>
            <person name="Henrissat B."/>
            <person name="Kuo A."/>
            <person name="Liang C."/>
            <person name="Lipzen A."/>
            <person name="Lutzoni F."/>
            <person name="Magnuson J."/>
            <person name="Mondo S."/>
            <person name="Nolan M."/>
            <person name="Ohm R."/>
            <person name="Pangilinan J."/>
            <person name="Park H.-J."/>
            <person name="Ramirez L."/>
            <person name="Alfaro M."/>
            <person name="Sun H."/>
            <person name="Tritt A."/>
            <person name="Yoshinaga Y."/>
            <person name="Zwiers L.-H."/>
            <person name="Turgeon B."/>
            <person name="Goodwin S."/>
            <person name="Spatafora J."/>
            <person name="Crous P."/>
            <person name="Grigoriev I."/>
        </authorList>
    </citation>
    <scope>NUCLEOTIDE SEQUENCE</scope>
    <source>
        <strain evidence="4">CBS 675.92</strain>
    </source>
</reference>
<feature type="region of interest" description="Disordered" evidence="2">
    <location>
        <begin position="1"/>
        <end position="192"/>
    </location>
</feature>
<dbReference type="InterPro" id="IPR056023">
    <property type="entry name" value="DUF7603"/>
</dbReference>
<dbReference type="Pfam" id="PF24554">
    <property type="entry name" value="DUF7603"/>
    <property type="match status" value="1"/>
</dbReference>
<organism evidence="4 5">
    <name type="scientific">Byssothecium circinans</name>
    <dbReference type="NCBI Taxonomy" id="147558"/>
    <lineage>
        <taxon>Eukaryota</taxon>
        <taxon>Fungi</taxon>
        <taxon>Dikarya</taxon>
        <taxon>Ascomycota</taxon>
        <taxon>Pezizomycotina</taxon>
        <taxon>Dothideomycetes</taxon>
        <taxon>Pleosporomycetidae</taxon>
        <taxon>Pleosporales</taxon>
        <taxon>Massarineae</taxon>
        <taxon>Massarinaceae</taxon>
        <taxon>Byssothecium</taxon>
    </lineage>
</organism>